<dbReference type="PANTHER" id="PTHR28067">
    <property type="entry name" value="DNA REPLICATION REGULATOR SLD3"/>
    <property type="match status" value="1"/>
</dbReference>
<gene>
    <name evidence="3" type="ORF">BS50DRAFT_629086</name>
</gene>
<dbReference type="OrthoDB" id="5395343at2759"/>
<feature type="domain" description="DNA replication regulator Sld3 C-terminal" evidence="2">
    <location>
        <begin position="241"/>
        <end position="766"/>
    </location>
</feature>
<evidence type="ECO:0000313" key="3">
    <source>
        <dbReference type="EMBL" id="PSN72997.1"/>
    </source>
</evidence>
<feature type="region of interest" description="Disordered" evidence="1">
    <location>
        <begin position="715"/>
        <end position="778"/>
    </location>
</feature>
<feature type="region of interest" description="Disordered" evidence="1">
    <location>
        <begin position="839"/>
        <end position="875"/>
    </location>
</feature>
<dbReference type="InterPro" id="IPR013948">
    <property type="entry name" value="DNA_replication_reg_Sld3_C"/>
</dbReference>
<reference evidence="3 4" key="1">
    <citation type="journal article" date="2018" name="Front. Microbiol.">
        <title>Genome-Wide Analysis of Corynespora cassiicola Leaf Fall Disease Putative Effectors.</title>
        <authorList>
            <person name="Lopez D."/>
            <person name="Ribeiro S."/>
            <person name="Label P."/>
            <person name="Fumanal B."/>
            <person name="Venisse J.S."/>
            <person name="Kohler A."/>
            <person name="de Oliveira R.R."/>
            <person name="Labutti K."/>
            <person name="Lipzen A."/>
            <person name="Lail K."/>
            <person name="Bauer D."/>
            <person name="Ohm R.A."/>
            <person name="Barry K.W."/>
            <person name="Spatafora J."/>
            <person name="Grigoriev I.V."/>
            <person name="Martin F.M."/>
            <person name="Pujade-Renaud V."/>
        </authorList>
    </citation>
    <scope>NUCLEOTIDE SEQUENCE [LARGE SCALE GENOMIC DNA]</scope>
    <source>
        <strain evidence="3 4">Philippines</strain>
    </source>
</reference>
<dbReference type="EMBL" id="KZ678129">
    <property type="protein sequence ID" value="PSN72997.1"/>
    <property type="molecule type" value="Genomic_DNA"/>
</dbReference>
<feature type="region of interest" description="Disordered" evidence="1">
    <location>
        <begin position="660"/>
        <end position="679"/>
    </location>
</feature>
<feature type="compositionally biased region" description="Polar residues" evidence="1">
    <location>
        <begin position="556"/>
        <end position="573"/>
    </location>
</feature>
<dbReference type="InterPro" id="IPR042511">
    <property type="entry name" value="Sld3"/>
</dbReference>
<dbReference type="AlphaFoldDB" id="A0A2T2P5J8"/>
<feature type="region of interest" description="Disordered" evidence="1">
    <location>
        <begin position="510"/>
        <end position="573"/>
    </location>
</feature>
<organism evidence="3 4">
    <name type="scientific">Corynespora cassiicola Philippines</name>
    <dbReference type="NCBI Taxonomy" id="1448308"/>
    <lineage>
        <taxon>Eukaryota</taxon>
        <taxon>Fungi</taxon>
        <taxon>Dikarya</taxon>
        <taxon>Ascomycota</taxon>
        <taxon>Pezizomycotina</taxon>
        <taxon>Dothideomycetes</taxon>
        <taxon>Pleosporomycetidae</taxon>
        <taxon>Pleosporales</taxon>
        <taxon>Corynesporascaceae</taxon>
        <taxon>Corynespora</taxon>
    </lineage>
</organism>
<feature type="compositionally biased region" description="Low complexity" evidence="1">
    <location>
        <begin position="723"/>
        <end position="734"/>
    </location>
</feature>
<sequence length="875" mass="96565">MPRNPSEALDQPAKRGLAPKPQLPSKRKRDTICALGAFNQPFTIKPPTQSSYEKPATFKPVRIIARSQLPLTFLDSFPDENLPANNRHFFAYIDVLEQHHEDREKDNKAPVVLIARYESKRLFYAIERVQKNIYSLCKLAHWLKEKDVSDMWDPSSLSYFTTPSKPRAVEGEPKQWWSGAAVSAGSEETPAKRVKMSMLRPKPKAQLIPTEAAADEAHQNLVDAISCGPSNMEIEMPSPQEQLEALVQQYLVTVYLSKTSLAYFAKGPVTRIRTTFTSPEEGAPSTEELKAFLKTMLLSHRASDKKYRTKLPEIIKSIPPGFLSDEDEVQGTTKPKKKKKAKINKDGVYPQEEEYVRKWWTAELPNTETYGDETLDNRIKRRIGDLRVRETLAQMIIMLEIVALEALCSQKDAQSEKDAAQEEISTKEPQTKAATRKKKLEDINVQLDLLLDKLCIWQSIDEAGILDFDSKPSGQGADKSNDRLQGFCVEVIVPFYMNRLPEQAKMINKKLGGPVQSSPPKRKAMRPPATSRKSGGSKEPDAKKSRRSFGRVATDTAAQTSQQRATPSLNRSTTDSALLHGIKREVSEQPLAGIPFQRSPSNASRQSMSQFKHMKGRQIDLSTPSAAATAKLLQKKRVEEELNEAITALKKPNRGLAAGSYADELDKRGPSRTNKSRKPAVTVRKITKDVQVSATPAVRRTKDFVEQTPLRNPFMRNNEADVSPPSSACIPSSAVRPGSTVAPGTARRSATARNLAGAGVAETPSKAPNTKAPSFSSGTARRAIFETPLKTRASPPLPKVNSTTLNLFATPTKGTSSTTPTKIVDTPAAVLATPSRGASMAAAVSPTHKTTSKAQDDEEPDIYAAMGWNDDDDLF</sequence>
<feature type="compositionally biased region" description="Polar residues" evidence="1">
    <location>
        <begin position="766"/>
        <end position="778"/>
    </location>
</feature>
<evidence type="ECO:0000313" key="4">
    <source>
        <dbReference type="Proteomes" id="UP000240883"/>
    </source>
</evidence>
<evidence type="ECO:0000259" key="2">
    <source>
        <dbReference type="Pfam" id="PF08639"/>
    </source>
</evidence>
<proteinExistence type="predicted"/>
<dbReference type="Gene3D" id="1.20.58.2130">
    <property type="match status" value="1"/>
</dbReference>
<dbReference type="Proteomes" id="UP000240883">
    <property type="component" value="Unassembled WGS sequence"/>
</dbReference>
<feature type="region of interest" description="Disordered" evidence="1">
    <location>
        <begin position="1"/>
        <end position="30"/>
    </location>
</feature>
<keyword evidence="4" id="KW-1185">Reference proteome</keyword>
<protein>
    <recommendedName>
        <fullName evidence="2">DNA replication regulator Sld3 C-terminal domain-containing protein</fullName>
    </recommendedName>
</protein>
<dbReference type="STRING" id="1448308.A0A2T2P5J8"/>
<dbReference type="Pfam" id="PF08639">
    <property type="entry name" value="Sld3_STD"/>
    <property type="match status" value="1"/>
</dbReference>
<dbReference type="GO" id="GO:0031261">
    <property type="term" value="C:DNA replication preinitiation complex"/>
    <property type="evidence" value="ECO:0007669"/>
    <property type="project" value="TreeGrafter"/>
</dbReference>
<dbReference type="GO" id="GO:0006270">
    <property type="term" value="P:DNA replication initiation"/>
    <property type="evidence" value="ECO:0007669"/>
    <property type="project" value="InterPro"/>
</dbReference>
<evidence type="ECO:0000256" key="1">
    <source>
        <dbReference type="SAM" id="MobiDB-lite"/>
    </source>
</evidence>
<accession>A0A2T2P5J8</accession>
<name>A0A2T2P5J8_CORCC</name>
<feature type="region of interest" description="Disordered" evidence="1">
    <location>
        <begin position="325"/>
        <end position="345"/>
    </location>
</feature>
<dbReference type="PANTHER" id="PTHR28067:SF1">
    <property type="entry name" value="DNA REPLICATION REGULATOR SLD3"/>
    <property type="match status" value="1"/>
</dbReference>